<keyword evidence="3" id="KW-1185">Reference proteome</keyword>
<feature type="region of interest" description="Disordered" evidence="1">
    <location>
        <begin position="15"/>
        <end position="38"/>
    </location>
</feature>
<gene>
    <name evidence="2" type="ORF">ACFPO9_06655</name>
</gene>
<comment type="caution">
    <text evidence="2">The sequence shown here is derived from an EMBL/GenBank/DDBJ whole genome shotgun (WGS) entry which is preliminary data.</text>
</comment>
<dbReference type="Proteomes" id="UP001596086">
    <property type="component" value="Unassembled WGS sequence"/>
</dbReference>
<protein>
    <submittedName>
        <fullName evidence="2">Uncharacterized protein</fullName>
    </submittedName>
</protein>
<reference evidence="3" key="1">
    <citation type="journal article" date="2019" name="Int. J. Syst. Evol. Microbiol.">
        <title>The Global Catalogue of Microorganisms (GCM) 10K type strain sequencing project: providing services to taxonomists for standard genome sequencing and annotation.</title>
        <authorList>
            <consortium name="The Broad Institute Genomics Platform"/>
            <consortium name="The Broad Institute Genome Sequencing Center for Infectious Disease"/>
            <person name="Wu L."/>
            <person name="Ma J."/>
        </authorList>
    </citation>
    <scope>NUCLEOTIDE SEQUENCE [LARGE SCALE GENOMIC DNA]</scope>
    <source>
        <strain evidence="3">CGMCC 4.5798</strain>
    </source>
</reference>
<organism evidence="2 3">
    <name type="scientific">Massilia aerilata</name>
    <dbReference type="NCBI Taxonomy" id="453817"/>
    <lineage>
        <taxon>Bacteria</taxon>
        <taxon>Pseudomonadati</taxon>
        <taxon>Pseudomonadota</taxon>
        <taxon>Betaproteobacteria</taxon>
        <taxon>Burkholderiales</taxon>
        <taxon>Oxalobacteraceae</taxon>
        <taxon>Telluria group</taxon>
        <taxon>Massilia</taxon>
    </lineage>
</organism>
<accession>A0ABW0RTX1</accession>
<sequence length="61" mass="6592">MIKITELLAAQFQLRRDPSEAEPQAGSQQAKGDGVAPVVHPYPSKALVLKNGQYTPSESDK</sequence>
<proteinExistence type="predicted"/>
<dbReference type="RefSeq" id="WP_379768682.1">
    <property type="nucleotide sequence ID" value="NZ_JBHSMZ010000004.1"/>
</dbReference>
<name>A0ABW0RTX1_9BURK</name>
<dbReference type="EMBL" id="JBHSMZ010000004">
    <property type="protein sequence ID" value="MFC5548193.1"/>
    <property type="molecule type" value="Genomic_DNA"/>
</dbReference>
<evidence type="ECO:0000313" key="3">
    <source>
        <dbReference type="Proteomes" id="UP001596086"/>
    </source>
</evidence>
<evidence type="ECO:0000256" key="1">
    <source>
        <dbReference type="SAM" id="MobiDB-lite"/>
    </source>
</evidence>
<evidence type="ECO:0000313" key="2">
    <source>
        <dbReference type="EMBL" id="MFC5548193.1"/>
    </source>
</evidence>